<dbReference type="RefSeq" id="WP_145202148.1">
    <property type="nucleotide sequence ID" value="NZ_CP036434.1"/>
</dbReference>
<dbReference type="Pfam" id="PF03334">
    <property type="entry name" value="PhaG_MnhG_YufB"/>
    <property type="match status" value="1"/>
</dbReference>
<feature type="transmembrane region" description="Helical" evidence="2">
    <location>
        <begin position="7"/>
        <end position="30"/>
    </location>
</feature>
<evidence type="ECO:0000313" key="3">
    <source>
        <dbReference type="EMBL" id="QDV08824.1"/>
    </source>
</evidence>
<keyword evidence="2" id="KW-0812">Transmembrane</keyword>
<dbReference type="OrthoDB" id="9806575at2"/>
<dbReference type="EMBL" id="CP036434">
    <property type="protein sequence ID" value="QDV08824.1"/>
    <property type="molecule type" value="Genomic_DNA"/>
</dbReference>
<feature type="transmembrane region" description="Helical" evidence="2">
    <location>
        <begin position="42"/>
        <end position="63"/>
    </location>
</feature>
<reference evidence="3 4" key="1">
    <citation type="submission" date="2019-02" db="EMBL/GenBank/DDBJ databases">
        <title>Deep-cultivation of Planctomycetes and their phenomic and genomic characterization uncovers novel biology.</title>
        <authorList>
            <person name="Wiegand S."/>
            <person name="Jogler M."/>
            <person name="Boedeker C."/>
            <person name="Pinto D."/>
            <person name="Vollmers J."/>
            <person name="Rivas-Marin E."/>
            <person name="Kohn T."/>
            <person name="Peeters S.H."/>
            <person name="Heuer A."/>
            <person name="Rast P."/>
            <person name="Oberbeckmann S."/>
            <person name="Bunk B."/>
            <person name="Jeske O."/>
            <person name="Meyerdierks A."/>
            <person name="Storesund J.E."/>
            <person name="Kallscheuer N."/>
            <person name="Luecker S."/>
            <person name="Lage O.M."/>
            <person name="Pohl T."/>
            <person name="Merkel B.J."/>
            <person name="Hornburger P."/>
            <person name="Mueller R.-W."/>
            <person name="Bruemmer F."/>
            <person name="Labrenz M."/>
            <person name="Spormann A.M."/>
            <person name="Op den Camp H."/>
            <person name="Overmann J."/>
            <person name="Amann R."/>
            <person name="Jetten M.S.M."/>
            <person name="Mascher T."/>
            <person name="Medema M.H."/>
            <person name="Devos D.P."/>
            <person name="Kaster A.-K."/>
            <person name="Ovreas L."/>
            <person name="Rohde M."/>
            <person name="Galperin M.Y."/>
            <person name="Jogler C."/>
        </authorList>
    </citation>
    <scope>NUCLEOTIDE SEQUENCE [LARGE SCALE GENOMIC DNA]</scope>
    <source>
        <strain evidence="3 4">Poly30</strain>
    </source>
</reference>
<dbReference type="AlphaFoldDB" id="A0A518EXK0"/>
<feature type="region of interest" description="Disordered" evidence="1">
    <location>
        <begin position="92"/>
        <end position="119"/>
    </location>
</feature>
<keyword evidence="2" id="KW-1133">Transmembrane helix</keyword>
<organism evidence="3 4">
    <name type="scientific">Saltatorellus ferox</name>
    <dbReference type="NCBI Taxonomy" id="2528018"/>
    <lineage>
        <taxon>Bacteria</taxon>
        <taxon>Pseudomonadati</taxon>
        <taxon>Planctomycetota</taxon>
        <taxon>Planctomycetia</taxon>
        <taxon>Planctomycetia incertae sedis</taxon>
        <taxon>Saltatorellus</taxon>
    </lineage>
</organism>
<sequence>MSVVLDILSWALLMTGGAIAVIAGIGVLRLPDMFSRMHASGMLDTLGAACVLLGLILQSGISVISFKLLLVYALLSMTSSTAAHALAKAARTSGHEPDLTPLGAAPSSDGVKNREEVMS</sequence>
<gene>
    <name evidence="3" type="primary">mrpG</name>
    <name evidence="3" type="ORF">Poly30_43790</name>
</gene>
<protein>
    <submittedName>
        <fullName evidence="3">Na(+)/H(+) antiporter subunit G</fullName>
    </submittedName>
</protein>
<accession>A0A518EXK0</accession>
<keyword evidence="2" id="KW-0472">Membrane</keyword>
<evidence type="ECO:0000256" key="1">
    <source>
        <dbReference type="SAM" id="MobiDB-lite"/>
    </source>
</evidence>
<name>A0A518EXK0_9BACT</name>
<evidence type="ECO:0000313" key="4">
    <source>
        <dbReference type="Proteomes" id="UP000320390"/>
    </source>
</evidence>
<dbReference type="InterPro" id="IPR005133">
    <property type="entry name" value="PhaG_MnhG_YufB"/>
</dbReference>
<dbReference type="PANTHER" id="PTHR34703:SF1">
    <property type="entry name" value="ANTIPORTER SUBUNIT MNHG2-RELATED"/>
    <property type="match status" value="1"/>
</dbReference>
<keyword evidence="4" id="KW-1185">Reference proteome</keyword>
<dbReference type="GO" id="GO:0015385">
    <property type="term" value="F:sodium:proton antiporter activity"/>
    <property type="evidence" value="ECO:0007669"/>
    <property type="project" value="TreeGrafter"/>
</dbReference>
<dbReference type="PANTHER" id="PTHR34703">
    <property type="entry name" value="ANTIPORTER SUBUNIT MNHG2-RELATED"/>
    <property type="match status" value="1"/>
</dbReference>
<dbReference type="Proteomes" id="UP000320390">
    <property type="component" value="Chromosome"/>
</dbReference>
<proteinExistence type="predicted"/>
<evidence type="ECO:0000256" key="2">
    <source>
        <dbReference type="SAM" id="Phobius"/>
    </source>
</evidence>